<name>A0ABW5HBR7_9PSEU</name>
<feature type="domain" description="Biotin-protein ligase N-terminal" evidence="1">
    <location>
        <begin position="47"/>
        <end position="142"/>
    </location>
</feature>
<reference evidence="3" key="1">
    <citation type="journal article" date="2019" name="Int. J. Syst. Evol. Microbiol.">
        <title>The Global Catalogue of Microorganisms (GCM) 10K type strain sequencing project: providing services to taxonomists for standard genome sequencing and annotation.</title>
        <authorList>
            <consortium name="The Broad Institute Genomics Platform"/>
            <consortium name="The Broad Institute Genome Sequencing Center for Infectious Disease"/>
            <person name="Wu L."/>
            <person name="Ma J."/>
        </authorList>
    </citation>
    <scope>NUCLEOTIDE SEQUENCE [LARGE SCALE GENOMIC DNA]</scope>
    <source>
        <strain evidence="3">CGMCC 4.7641</strain>
    </source>
</reference>
<dbReference type="InterPro" id="IPR029062">
    <property type="entry name" value="Class_I_gatase-like"/>
</dbReference>
<gene>
    <name evidence="2" type="ORF">ACFSVL_24585</name>
</gene>
<dbReference type="SUPFAM" id="SSF52317">
    <property type="entry name" value="Class I glutamine amidotransferase-like"/>
    <property type="match status" value="1"/>
</dbReference>
<proteinExistence type="predicted"/>
<protein>
    <submittedName>
        <fullName evidence="2">BPL-N domain-containing protein</fullName>
    </submittedName>
</protein>
<keyword evidence="3" id="KW-1185">Reference proteome</keyword>
<organism evidence="2 3">
    <name type="scientific">Amycolatopsis silviterrae</name>
    <dbReference type="NCBI Taxonomy" id="1656914"/>
    <lineage>
        <taxon>Bacteria</taxon>
        <taxon>Bacillati</taxon>
        <taxon>Actinomycetota</taxon>
        <taxon>Actinomycetes</taxon>
        <taxon>Pseudonocardiales</taxon>
        <taxon>Pseudonocardiaceae</taxon>
        <taxon>Amycolatopsis</taxon>
    </lineage>
</organism>
<evidence type="ECO:0000313" key="2">
    <source>
        <dbReference type="EMBL" id="MFD2470590.1"/>
    </source>
</evidence>
<dbReference type="PROSITE" id="PS51257">
    <property type="entry name" value="PROKAR_LIPOPROTEIN"/>
    <property type="match status" value="1"/>
</dbReference>
<sequence>MHLSAARRPAVLLAGLLSVVLVLAVGCSQPKAGAEAPPRSAEPPLALVYNGPQGCDECGPAVAELLRRAPQHYRVEYVGPGTGKPLTAATLAEAQLYVQPGGGQDLDRTWQDLRGSADALRDWVRKGGSYLGLCFGGYLAGRDPGFGLLPGDTHGYAGSPGSTVPDDRDTVLEVSWRGKPRHMYFQDGPAFRLDDGADAAVLATYSNGAAAVVVAPYGKGRVGVSGPHPEADASWYEEKGLANPDGVRLDLAYELIQETVARN</sequence>
<dbReference type="Gene3D" id="3.40.50.880">
    <property type="match status" value="1"/>
</dbReference>
<dbReference type="Pfam" id="PF09825">
    <property type="entry name" value="BPL_N"/>
    <property type="match status" value="1"/>
</dbReference>
<dbReference type="EMBL" id="JBHUKS010000017">
    <property type="protein sequence ID" value="MFD2470590.1"/>
    <property type="molecule type" value="Genomic_DNA"/>
</dbReference>
<evidence type="ECO:0000259" key="1">
    <source>
        <dbReference type="Pfam" id="PF09825"/>
    </source>
</evidence>
<dbReference type="Proteomes" id="UP001597483">
    <property type="component" value="Unassembled WGS sequence"/>
</dbReference>
<evidence type="ECO:0000313" key="3">
    <source>
        <dbReference type="Proteomes" id="UP001597483"/>
    </source>
</evidence>
<comment type="caution">
    <text evidence="2">The sequence shown here is derived from an EMBL/GenBank/DDBJ whole genome shotgun (WGS) entry which is preliminary data.</text>
</comment>
<accession>A0ABW5HBR7</accession>
<dbReference type="RefSeq" id="WP_378307894.1">
    <property type="nucleotide sequence ID" value="NZ_JBHUKS010000017.1"/>
</dbReference>
<dbReference type="InterPro" id="IPR019197">
    <property type="entry name" value="Biotin-prot_ligase_N"/>
</dbReference>